<organism evidence="1 2">
    <name type="scientific">Oxobacter pfennigii</name>
    <dbReference type="NCBI Taxonomy" id="36849"/>
    <lineage>
        <taxon>Bacteria</taxon>
        <taxon>Bacillati</taxon>
        <taxon>Bacillota</taxon>
        <taxon>Clostridia</taxon>
        <taxon>Eubacteriales</taxon>
        <taxon>Clostridiaceae</taxon>
        <taxon>Oxobacter</taxon>
    </lineage>
</organism>
<comment type="caution">
    <text evidence="1">The sequence shown here is derived from an EMBL/GenBank/DDBJ whole genome shotgun (WGS) entry which is preliminary data.</text>
</comment>
<name>A0A0P9ALL0_9CLOT</name>
<protein>
    <submittedName>
        <fullName evidence="1">Uncharacterized protein</fullName>
    </submittedName>
</protein>
<sequence length="65" mass="7563">MYEHRFNCLMCMMPWSLTLMPSPPIVVGVIFMKSDLKDVAYIPLILFRMQDLSSIPSLPQPRSFE</sequence>
<dbReference type="AlphaFoldDB" id="A0A0P9ALL0"/>
<evidence type="ECO:0000313" key="2">
    <source>
        <dbReference type="Proteomes" id="UP000050326"/>
    </source>
</evidence>
<reference evidence="1 2" key="1">
    <citation type="submission" date="2015-09" db="EMBL/GenBank/DDBJ databases">
        <title>Genome sequence of Oxobacter pfennigii DSM 3222.</title>
        <authorList>
            <person name="Poehlein A."/>
            <person name="Bengelsdorf F.R."/>
            <person name="Schiel-Bengelsdorf B."/>
            <person name="Duerre P."/>
            <person name="Daniel R."/>
        </authorList>
    </citation>
    <scope>NUCLEOTIDE SEQUENCE [LARGE SCALE GENOMIC DNA]</scope>
    <source>
        <strain evidence="1 2">DSM 3222</strain>
    </source>
</reference>
<gene>
    <name evidence="1" type="ORF">OXPF_01780</name>
</gene>
<dbReference type="Proteomes" id="UP000050326">
    <property type="component" value="Unassembled WGS sequence"/>
</dbReference>
<dbReference type="EMBL" id="LKET01000012">
    <property type="protein sequence ID" value="KPU46259.1"/>
    <property type="molecule type" value="Genomic_DNA"/>
</dbReference>
<accession>A0A0P9ALL0</accession>
<proteinExistence type="predicted"/>
<evidence type="ECO:0000313" key="1">
    <source>
        <dbReference type="EMBL" id="KPU46259.1"/>
    </source>
</evidence>
<keyword evidence="2" id="KW-1185">Reference proteome</keyword>